<protein>
    <submittedName>
        <fullName evidence="9">Tannase and feruloyl esterase</fullName>
    </submittedName>
</protein>
<evidence type="ECO:0000256" key="5">
    <source>
        <dbReference type="ARBA" id="ARBA00022801"/>
    </source>
</evidence>
<dbReference type="STRING" id="137265.SAMN05421684_4930"/>
<reference evidence="10" key="1">
    <citation type="submission" date="2016-10" db="EMBL/GenBank/DDBJ databases">
        <authorList>
            <person name="Varghese N."/>
            <person name="Submissions S."/>
        </authorList>
    </citation>
    <scope>NUCLEOTIDE SEQUENCE [LARGE SCALE GENOMIC DNA]</scope>
    <source>
        <strain evidence="10">DSM 44718</strain>
    </source>
</reference>
<keyword evidence="5" id="KW-0378">Hydrolase</keyword>
<comment type="similarity">
    <text evidence="1">Belongs to the tannase family.</text>
</comment>
<keyword evidence="3" id="KW-0479">Metal-binding</keyword>
<keyword evidence="7" id="KW-1015">Disulfide bond</keyword>
<dbReference type="PANTHER" id="PTHR33938">
    <property type="entry name" value="FERULOYL ESTERASE B-RELATED"/>
    <property type="match status" value="1"/>
</dbReference>
<keyword evidence="4 8" id="KW-0732">Signal</keyword>
<evidence type="ECO:0000256" key="7">
    <source>
        <dbReference type="ARBA" id="ARBA00023157"/>
    </source>
</evidence>
<evidence type="ECO:0000313" key="10">
    <source>
        <dbReference type="Proteomes" id="UP000199632"/>
    </source>
</evidence>
<evidence type="ECO:0000256" key="2">
    <source>
        <dbReference type="ARBA" id="ARBA00022487"/>
    </source>
</evidence>
<organism evidence="9 10">
    <name type="scientific">Asanoa ishikariensis</name>
    <dbReference type="NCBI Taxonomy" id="137265"/>
    <lineage>
        <taxon>Bacteria</taxon>
        <taxon>Bacillati</taxon>
        <taxon>Actinomycetota</taxon>
        <taxon>Actinomycetes</taxon>
        <taxon>Micromonosporales</taxon>
        <taxon>Micromonosporaceae</taxon>
        <taxon>Asanoa</taxon>
    </lineage>
</organism>
<dbReference type="Proteomes" id="UP000199632">
    <property type="component" value="Unassembled WGS sequence"/>
</dbReference>
<keyword evidence="6" id="KW-0106">Calcium</keyword>
<evidence type="ECO:0000256" key="1">
    <source>
        <dbReference type="ARBA" id="ARBA00006249"/>
    </source>
</evidence>
<dbReference type="InterPro" id="IPR029058">
    <property type="entry name" value="AB_hydrolase_fold"/>
</dbReference>
<evidence type="ECO:0000256" key="8">
    <source>
        <dbReference type="SAM" id="SignalP"/>
    </source>
</evidence>
<dbReference type="EMBL" id="FNQB01000003">
    <property type="protein sequence ID" value="SDZ42945.1"/>
    <property type="molecule type" value="Genomic_DNA"/>
</dbReference>
<evidence type="ECO:0000256" key="6">
    <source>
        <dbReference type="ARBA" id="ARBA00022837"/>
    </source>
</evidence>
<proteinExistence type="inferred from homology"/>
<accession>A0A1H3SZL3</accession>
<evidence type="ECO:0000256" key="3">
    <source>
        <dbReference type="ARBA" id="ARBA00022723"/>
    </source>
</evidence>
<dbReference type="Pfam" id="PF07519">
    <property type="entry name" value="Tannase"/>
    <property type="match status" value="1"/>
</dbReference>
<keyword evidence="2" id="KW-0719">Serine esterase</keyword>
<dbReference type="GO" id="GO:0052689">
    <property type="term" value="F:carboxylic ester hydrolase activity"/>
    <property type="evidence" value="ECO:0007669"/>
    <property type="project" value="UniProtKB-KW"/>
</dbReference>
<dbReference type="PANTHER" id="PTHR33938:SF8">
    <property type="entry name" value="CARBOXYLIC ESTER HYDROLASE"/>
    <property type="match status" value="1"/>
</dbReference>
<feature type="signal peptide" evidence="8">
    <location>
        <begin position="1"/>
        <end position="22"/>
    </location>
</feature>
<dbReference type="InterPro" id="IPR011118">
    <property type="entry name" value="Tannase/feruloyl_esterase"/>
</dbReference>
<evidence type="ECO:0000313" key="9">
    <source>
        <dbReference type="EMBL" id="SDZ42945.1"/>
    </source>
</evidence>
<evidence type="ECO:0000256" key="4">
    <source>
        <dbReference type="ARBA" id="ARBA00022729"/>
    </source>
</evidence>
<keyword evidence="10" id="KW-1185">Reference proteome</keyword>
<gene>
    <name evidence="9" type="ORF">SAMN05421684_4930</name>
</gene>
<sequence length="497" mass="53184">MKRLIMLMAAVVPLSAALTPVAADAVARHHDNGAATRCAPVRVSAPPGAKVEHVTAVAHAGGTVTFPAAPPLPQPAPITDVPAWCDITVTLTHPGAKDHVNVKISLPQEPRDWTGRFQATGGSAYLAGDFGAPLVTAVKAGYVAAATDAGVGQSPVDVSGWALTADGKVDKPLLENFASRSAHDMAVVGKDVTMRFYGSPVRYAYWNGCSTGGRQGFEEAQAYPKDFQGILAGAPATNWDRFAVATLWPQVVFNEEDNHPTQCELEAFNTAAVKACDSLDGVADGIIDNPRDCHWDARRLVGTKVLCEGHQITISPADAAVVNKIWEGPVSPNGEKLWYGPNKGASFGWLAKAGTPFFVADNWVRYFVERDPGLDTTKLTYQRFAQIFRQSQREFNSVIGTDDPNLYAFRNAGGKLLSWHGQADELIPTQGSVDYRERVERFMGHTNVDDFYRLFLLPGVAHCGGGPGPAPTDPLGALVTWVEKGKAPDALATSKAN</sequence>
<dbReference type="RefSeq" id="WP_204082655.1">
    <property type="nucleotide sequence ID" value="NZ_BOND01000004.1"/>
</dbReference>
<dbReference type="GO" id="GO:0046872">
    <property type="term" value="F:metal ion binding"/>
    <property type="evidence" value="ECO:0007669"/>
    <property type="project" value="UniProtKB-KW"/>
</dbReference>
<name>A0A1H3SZL3_9ACTN</name>
<dbReference type="AlphaFoldDB" id="A0A1H3SZL3"/>
<dbReference type="SUPFAM" id="SSF53474">
    <property type="entry name" value="alpha/beta-Hydrolases"/>
    <property type="match status" value="1"/>
</dbReference>
<feature type="chain" id="PRO_5038359720" evidence="8">
    <location>
        <begin position="23"/>
        <end position="497"/>
    </location>
</feature>